<reference evidence="4" key="1">
    <citation type="submission" date="2020-05" db="EMBL/GenBank/DDBJ databases">
        <authorList>
            <person name="Chiriac C."/>
            <person name="Salcher M."/>
            <person name="Ghai R."/>
            <person name="Kavagutti S V."/>
        </authorList>
    </citation>
    <scope>NUCLEOTIDE SEQUENCE</scope>
</reference>
<protein>
    <submittedName>
        <fullName evidence="4">Uncharacterized protein</fullName>
    </submittedName>
</protein>
<dbReference type="EMBL" id="LR797373">
    <property type="protein sequence ID" value="CAB4210289.1"/>
    <property type="molecule type" value="Genomic_DNA"/>
</dbReference>
<sequence length="999" mass="99949">MAQLLPPVPKEPIEPDSRIWREWFNKVRNVIVGTAQGVISWASLNFDGSNITDIVTRNHNDLQTIQGGTANQYYHLTATQLTNLGTVTTVSVATSNGFAGTVATATSTPVITLKTSVTGLLKGNGTAISAATSGTDYAPATSGTSILYGNGSGGFSNVTIGTGVSFAAGTLSATGSGGDVVGPASATDNAVVRFNLTTGKLIQNSGVIIDDTNNISDVLSQQFADGTAVTLAAGKMWYNATTGSWNLGMGNGNITQQVGEELFVYGKASAAITDSPLQIIYHTGVVGASGVIKFAPTVAGITDANAIIGIATESLALNDFGRVTTFGTVRGITTNGTAFGETWADDDVIWYNPVTGNPTKVAPVAPYIKIQVGTVIKAGSGGSGSFHVEIIRGSTLGGTDSNVQFSGLANNNLIQYNSTLGYWTNVTPATVTGIGSVANAVTFNNGGAGAASGTTFDGSVARTISYNTIGAQVSGTYVTSVTGTAPVVSSGGTTPAISMAAATTSVSGYLTSTDWTTFNNKGSGTVTSVSGTAGRVSSTGGTTPVIDLVSGIASAGTTGSASLIPVVTIDTYGRVTSITTAANPQGTVTSVGWTGGIVSVATATTTPAFTIAGTSGGVPYFSSTSTWATSAALAASAIVIGGGAGTAPSTTTTGTGVVTALGVNTGSAGAFVVNGGALGTPSSGTVTNLTGTASININGTVGATTPTTGSFTTVNASGNVGVGVTPATWGAPFSPAIQIGLGLALHGRSEGSQAYFVSNGYYNSGYKYLTTDFASRYFQDSGVHVWQTAPSGTAGNSITFTDRMNLSSTGLAVTGTLSATSTLSTSDTTDASSTTTAALKTAGGLAVVKNIYVGDNIVIGTSGKGIDFSATSGTGTSELLSDYEEGTWTPADGSGASLTITSNSTAIYTKIGRMVYLSCDITYPATASGAGMLINGFPFTTAVDGGASVGYTDYSPITQIFAQVSSGSQGIRLQTGGGSTLTNANVSTKRFQFTFMYSV</sequence>
<dbReference type="EMBL" id="LR797261">
    <property type="protein sequence ID" value="CAB4197390.1"/>
    <property type="molecule type" value="Genomic_DNA"/>
</dbReference>
<name>A0A6J5QD65_9CAUD</name>
<dbReference type="EMBL" id="LR797044">
    <property type="protein sequence ID" value="CAB4182700.1"/>
    <property type="molecule type" value="Genomic_DNA"/>
</dbReference>
<evidence type="ECO:0000313" key="4">
    <source>
        <dbReference type="EMBL" id="CAB4182700.1"/>
    </source>
</evidence>
<gene>
    <name evidence="4" type="ORF">UFOVP1078_19</name>
    <name evidence="5" type="ORF">UFOVP1317_9</name>
    <name evidence="6" type="ORF">UFOVP1429_4</name>
    <name evidence="1" type="ORF">UFOVP289_30</name>
    <name evidence="2" type="ORF">UFOVP547_17</name>
    <name evidence="3" type="ORF">UFOVP900_52</name>
</gene>
<evidence type="ECO:0000313" key="2">
    <source>
        <dbReference type="EMBL" id="CAB4149947.1"/>
    </source>
</evidence>
<dbReference type="EMBL" id="LR796302">
    <property type="protein sequence ID" value="CAB4135456.1"/>
    <property type="molecule type" value="Genomic_DNA"/>
</dbReference>
<dbReference type="EMBL" id="LR796855">
    <property type="protein sequence ID" value="CAB4170131.1"/>
    <property type="molecule type" value="Genomic_DNA"/>
</dbReference>
<evidence type="ECO:0000313" key="1">
    <source>
        <dbReference type="EMBL" id="CAB4135456.1"/>
    </source>
</evidence>
<evidence type="ECO:0000313" key="6">
    <source>
        <dbReference type="EMBL" id="CAB4210289.1"/>
    </source>
</evidence>
<evidence type="ECO:0000313" key="5">
    <source>
        <dbReference type="EMBL" id="CAB4197390.1"/>
    </source>
</evidence>
<dbReference type="EMBL" id="LR796533">
    <property type="protein sequence ID" value="CAB4149947.1"/>
    <property type="molecule type" value="Genomic_DNA"/>
</dbReference>
<organism evidence="4">
    <name type="scientific">uncultured Caudovirales phage</name>
    <dbReference type="NCBI Taxonomy" id="2100421"/>
    <lineage>
        <taxon>Viruses</taxon>
        <taxon>Duplodnaviria</taxon>
        <taxon>Heunggongvirae</taxon>
        <taxon>Uroviricota</taxon>
        <taxon>Caudoviricetes</taxon>
        <taxon>Peduoviridae</taxon>
        <taxon>Maltschvirus</taxon>
        <taxon>Maltschvirus maltsch</taxon>
    </lineage>
</organism>
<evidence type="ECO:0000313" key="3">
    <source>
        <dbReference type="EMBL" id="CAB4170131.1"/>
    </source>
</evidence>
<accession>A0A6J5QD65</accession>
<proteinExistence type="predicted"/>